<dbReference type="SUPFAM" id="SSF111369">
    <property type="entry name" value="HlyD-like secretion proteins"/>
    <property type="match status" value="1"/>
</dbReference>
<evidence type="ECO:0000259" key="7">
    <source>
        <dbReference type="Pfam" id="PF25919"/>
    </source>
</evidence>
<dbReference type="Proteomes" id="UP000477739">
    <property type="component" value="Unassembled WGS sequence"/>
</dbReference>
<accession>A0A6L6IFX3</accession>
<dbReference type="Gene3D" id="2.40.30.170">
    <property type="match status" value="1"/>
</dbReference>
<evidence type="ECO:0000259" key="5">
    <source>
        <dbReference type="Pfam" id="PF19335"/>
    </source>
</evidence>
<feature type="domain" description="CusB-like three alpha-helical bundle" evidence="6">
    <location>
        <begin position="160"/>
        <end position="209"/>
    </location>
</feature>
<dbReference type="Gene3D" id="6.10.140.730">
    <property type="match status" value="1"/>
</dbReference>
<dbReference type="InterPro" id="IPR006143">
    <property type="entry name" value="RND_pump_MFP"/>
</dbReference>
<comment type="similarity">
    <text evidence="1">Belongs to the membrane fusion protein (MFP) (TC 8.A.1) family.</text>
</comment>
<name>A0A6L6IFX3_9ENTR</name>
<evidence type="ECO:0000259" key="6">
    <source>
        <dbReference type="Pfam" id="PF25869"/>
    </source>
</evidence>
<dbReference type="GO" id="GO:0015679">
    <property type="term" value="P:plasma membrane copper ion transport"/>
    <property type="evidence" value="ECO:0007669"/>
    <property type="project" value="TreeGrafter"/>
</dbReference>
<dbReference type="PANTHER" id="PTHR30097">
    <property type="entry name" value="CATION EFFLUX SYSTEM PROTEIN CUSB"/>
    <property type="match status" value="1"/>
</dbReference>
<dbReference type="Pfam" id="PF25954">
    <property type="entry name" value="Beta-barrel_RND_2"/>
    <property type="match status" value="1"/>
</dbReference>
<dbReference type="NCBIfam" id="NF007303">
    <property type="entry name" value="PRK09783.1"/>
    <property type="match status" value="1"/>
</dbReference>
<sequence length="421" mass="45561">MKNRALVTGSLLVGAAIAAGVYVWSGDAINAAPPAQTQARKVLFWYDPMYPNTRFDKPGKSPFMDMDLVAKYADEAPEAAGAPGVRIDPTLTQNLGVRVEVVRRGPLSWSQTFPASVGYNEYQYAIVQARAAGFVEKVWPLTVGDRVKKGAPLIDLTIPDWVEPQGEYLLLRESGGDTAQLEGILERLRLAGMPEEAIRRLKSTRRLQTRFTLRAPVDGAITAFDLRAGMNIAKDNVVAKIQGMNPIWIGVAVPESVAWMVDNPSQFTLSVPARPDGRFAVANWRVLPGVDAVTRTVQLRLAVDNADEALKPGMTAWLRVQANSEPMPLIPSSALIDTGREQRVITVDGEGRFVPKRVSVFRESGGITALRDGLKEGEKVVTNGLFLIDSEASISGALERMRASTAGLADAAGHPHKGASQ</sequence>
<dbReference type="GO" id="GO:0016020">
    <property type="term" value="C:membrane"/>
    <property type="evidence" value="ECO:0007669"/>
    <property type="project" value="InterPro"/>
</dbReference>
<evidence type="ECO:0000256" key="1">
    <source>
        <dbReference type="ARBA" id="ARBA00009477"/>
    </source>
</evidence>
<evidence type="ECO:0000256" key="2">
    <source>
        <dbReference type="ARBA" id="ARBA00022448"/>
    </source>
</evidence>
<dbReference type="AlphaFoldDB" id="A0A6L6IFX3"/>
<evidence type="ECO:0000256" key="4">
    <source>
        <dbReference type="ARBA" id="ARBA00023065"/>
    </source>
</evidence>
<keyword evidence="10" id="KW-1185">Reference proteome</keyword>
<evidence type="ECO:0000313" key="10">
    <source>
        <dbReference type="Proteomes" id="UP000477739"/>
    </source>
</evidence>
<keyword evidence="4" id="KW-0406">Ion transport</keyword>
<dbReference type="PANTHER" id="PTHR30097:SF15">
    <property type="entry name" value="CATION EFFLUX SYSTEM PROTEIN CUSB"/>
    <property type="match status" value="1"/>
</dbReference>
<dbReference type="InterPro" id="IPR058790">
    <property type="entry name" value="BSH_CusB"/>
</dbReference>
<dbReference type="GO" id="GO:0046914">
    <property type="term" value="F:transition metal ion binding"/>
    <property type="evidence" value="ECO:0007669"/>
    <property type="project" value="TreeGrafter"/>
</dbReference>
<dbReference type="OrthoDB" id="9806939at2"/>
<dbReference type="Pfam" id="PF19335">
    <property type="entry name" value="HMBD"/>
    <property type="match status" value="1"/>
</dbReference>
<dbReference type="GO" id="GO:0060003">
    <property type="term" value="P:copper ion export"/>
    <property type="evidence" value="ECO:0007669"/>
    <property type="project" value="TreeGrafter"/>
</dbReference>
<dbReference type="GO" id="GO:0022857">
    <property type="term" value="F:transmembrane transporter activity"/>
    <property type="evidence" value="ECO:0007669"/>
    <property type="project" value="InterPro"/>
</dbReference>
<proteinExistence type="inferred from homology"/>
<protein>
    <submittedName>
        <fullName evidence="9">Efflux RND transporter periplasmic adaptor subunit</fullName>
    </submittedName>
</protein>
<keyword evidence="3" id="KW-0732">Signal</keyword>
<dbReference type="GO" id="GO:0030288">
    <property type="term" value="C:outer membrane-bounded periplasmic space"/>
    <property type="evidence" value="ECO:0007669"/>
    <property type="project" value="TreeGrafter"/>
</dbReference>
<dbReference type="InterPro" id="IPR051909">
    <property type="entry name" value="MFP_Cation_Efflux"/>
</dbReference>
<feature type="domain" description="CusB-like barrel-sandwich hybrid" evidence="7">
    <location>
        <begin position="125"/>
        <end position="242"/>
    </location>
</feature>
<organism evidence="9 10">
    <name type="scientific">Intestinirhabdus alba</name>
    <dbReference type="NCBI Taxonomy" id="2899544"/>
    <lineage>
        <taxon>Bacteria</taxon>
        <taxon>Pseudomonadati</taxon>
        <taxon>Pseudomonadota</taxon>
        <taxon>Gammaproteobacteria</taxon>
        <taxon>Enterobacterales</taxon>
        <taxon>Enterobacteriaceae</taxon>
        <taxon>Intestinirhabdus</taxon>
    </lineage>
</organism>
<reference evidence="9 10" key="1">
    <citation type="submission" date="2019-11" db="EMBL/GenBank/DDBJ databases">
        <title>Escherichia alba sp. nov. isolated from the gut of plastic-eating superworms Zophobas atratus.</title>
        <authorList>
            <person name="Yang Y."/>
        </authorList>
    </citation>
    <scope>NUCLEOTIDE SEQUENCE [LARGE SCALE GENOMIC DNA]</scope>
    <source>
        <strain evidence="10">BIT-B35</strain>
    </source>
</reference>
<dbReference type="InterPro" id="IPR058792">
    <property type="entry name" value="Beta-barrel_RND_2"/>
</dbReference>
<keyword evidence="2" id="KW-0813">Transport</keyword>
<evidence type="ECO:0000313" key="9">
    <source>
        <dbReference type="EMBL" id="MTH44814.1"/>
    </source>
</evidence>
<evidence type="ECO:0000259" key="8">
    <source>
        <dbReference type="Pfam" id="PF25954"/>
    </source>
</evidence>
<dbReference type="Pfam" id="PF25919">
    <property type="entry name" value="BSH_CusB"/>
    <property type="match status" value="1"/>
</dbReference>
<dbReference type="NCBIfam" id="TIGR01730">
    <property type="entry name" value="RND_mfp"/>
    <property type="match status" value="1"/>
</dbReference>
<dbReference type="FunFam" id="2.40.420.20:FF:000003">
    <property type="entry name" value="Cation efflux system protein cusB"/>
    <property type="match status" value="1"/>
</dbReference>
<comment type="caution">
    <text evidence="9">The sequence shown here is derived from an EMBL/GenBank/DDBJ whole genome shotgun (WGS) entry which is preliminary data.</text>
</comment>
<feature type="domain" description="CusB-like beta-barrel" evidence="8">
    <location>
        <begin position="246"/>
        <end position="323"/>
    </location>
</feature>
<dbReference type="Gene3D" id="2.40.420.20">
    <property type="match status" value="1"/>
</dbReference>
<feature type="domain" description="Heavy metal binding" evidence="5">
    <location>
        <begin position="44"/>
        <end position="71"/>
    </location>
</feature>
<dbReference type="InterPro" id="IPR058791">
    <property type="entry name" value="3HB_CusB"/>
</dbReference>
<evidence type="ECO:0000256" key="3">
    <source>
        <dbReference type="ARBA" id="ARBA00022729"/>
    </source>
</evidence>
<gene>
    <name evidence="9" type="ORF">GJV78_00720</name>
</gene>
<dbReference type="Pfam" id="PF25869">
    <property type="entry name" value="3HB_CusB"/>
    <property type="match status" value="1"/>
</dbReference>
<dbReference type="EMBL" id="WMJZ01000001">
    <property type="protein sequence ID" value="MTH44814.1"/>
    <property type="molecule type" value="Genomic_DNA"/>
</dbReference>
<dbReference type="InterPro" id="IPR045800">
    <property type="entry name" value="HMBD"/>
</dbReference>